<feature type="domain" description="CinA C-terminal" evidence="1">
    <location>
        <begin position="7"/>
        <end position="153"/>
    </location>
</feature>
<dbReference type="Pfam" id="PF02464">
    <property type="entry name" value="CinA"/>
    <property type="match status" value="1"/>
</dbReference>
<dbReference type="OrthoDB" id="1253990at2"/>
<accession>A0A2A9DTP1</accession>
<gene>
    <name evidence="2" type="ORF">ATJ78_0180</name>
</gene>
<proteinExistence type="predicted"/>
<name>A0A2A9DTP1_9MICO</name>
<dbReference type="SUPFAM" id="SSF142433">
    <property type="entry name" value="CinA-like"/>
    <property type="match status" value="1"/>
</dbReference>
<dbReference type="Proteomes" id="UP000221369">
    <property type="component" value="Unassembled WGS sequence"/>
</dbReference>
<comment type="caution">
    <text evidence="2">The sequence shown here is derived from an EMBL/GenBank/DDBJ whole genome shotgun (WGS) entry which is preliminary data.</text>
</comment>
<sequence>MTSSEQAQIAERIAEAASAGQQWIAAAESLTSGGISSALGAAPDASSWFAGGLVAYARAAKHELLDVSKGPVACASAAEEMATSVRRLFRADVAIAVTGAGGPEPEDGQPAGTVFLAVATAAGTQIEKKTFEGGPGEVVQSTVKEALLLVERTLAVPTSS</sequence>
<organism evidence="2 3">
    <name type="scientific">Paramicrobacterium agarici</name>
    <dbReference type="NCBI Taxonomy" id="630514"/>
    <lineage>
        <taxon>Bacteria</taxon>
        <taxon>Bacillati</taxon>
        <taxon>Actinomycetota</taxon>
        <taxon>Actinomycetes</taxon>
        <taxon>Micrococcales</taxon>
        <taxon>Microbacteriaceae</taxon>
        <taxon>Paramicrobacterium</taxon>
    </lineage>
</organism>
<dbReference type="InterPro" id="IPR008136">
    <property type="entry name" value="CinA_C"/>
</dbReference>
<protein>
    <submittedName>
        <fullName evidence="2">Nicotinamide-nucleotide amidase</fullName>
    </submittedName>
</protein>
<dbReference type="Gene3D" id="3.90.950.20">
    <property type="entry name" value="CinA-like"/>
    <property type="match status" value="1"/>
</dbReference>
<dbReference type="NCBIfam" id="TIGR00199">
    <property type="entry name" value="PncC_domain"/>
    <property type="match status" value="1"/>
</dbReference>
<dbReference type="RefSeq" id="WP_098405879.1">
    <property type="nucleotide sequence ID" value="NZ_PDJE01000001.1"/>
</dbReference>
<evidence type="ECO:0000313" key="3">
    <source>
        <dbReference type="Proteomes" id="UP000221369"/>
    </source>
</evidence>
<dbReference type="EMBL" id="PDJE01000001">
    <property type="protein sequence ID" value="PFG29279.1"/>
    <property type="molecule type" value="Genomic_DNA"/>
</dbReference>
<keyword evidence="3" id="KW-1185">Reference proteome</keyword>
<evidence type="ECO:0000259" key="1">
    <source>
        <dbReference type="Pfam" id="PF02464"/>
    </source>
</evidence>
<dbReference type="AlphaFoldDB" id="A0A2A9DTP1"/>
<dbReference type="InterPro" id="IPR036653">
    <property type="entry name" value="CinA-like_C"/>
</dbReference>
<evidence type="ECO:0000313" key="2">
    <source>
        <dbReference type="EMBL" id="PFG29279.1"/>
    </source>
</evidence>
<reference evidence="2 3" key="1">
    <citation type="submission" date="2017-10" db="EMBL/GenBank/DDBJ databases">
        <title>Sequencing the genomes of 1000 actinobacteria strains.</title>
        <authorList>
            <person name="Klenk H.-P."/>
        </authorList>
    </citation>
    <scope>NUCLEOTIDE SEQUENCE [LARGE SCALE GENOMIC DNA]</scope>
    <source>
        <strain evidence="2 3">DSM 21798</strain>
    </source>
</reference>